<dbReference type="Proteomes" id="UP000662373">
    <property type="component" value="Unassembled WGS sequence"/>
</dbReference>
<keyword evidence="1" id="KW-0560">Oxidoreductase</keyword>
<dbReference type="InterPro" id="IPR029041">
    <property type="entry name" value="FAD-linked_oxidoreductase-like"/>
</dbReference>
<dbReference type="GO" id="GO:0004657">
    <property type="term" value="F:proline dehydrogenase activity"/>
    <property type="evidence" value="ECO:0007669"/>
    <property type="project" value="InterPro"/>
</dbReference>
<comment type="caution">
    <text evidence="3">The sequence shown here is derived from an EMBL/GenBank/DDBJ whole genome shotgun (WGS) entry which is preliminary data.</text>
</comment>
<evidence type="ECO:0000313" key="4">
    <source>
        <dbReference type="Proteomes" id="UP000662373"/>
    </source>
</evidence>
<organism evidence="3 4">
    <name type="scientific">Gelidibacter salicanalis</name>
    <dbReference type="NCBI Taxonomy" id="291193"/>
    <lineage>
        <taxon>Bacteria</taxon>
        <taxon>Pseudomonadati</taxon>
        <taxon>Bacteroidota</taxon>
        <taxon>Flavobacteriia</taxon>
        <taxon>Flavobacteriales</taxon>
        <taxon>Flavobacteriaceae</taxon>
        <taxon>Gelidibacter</taxon>
    </lineage>
</organism>
<feature type="domain" description="Proline dehydrogenase" evidence="2">
    <location>
        <begin position="87"/>
        <end position="377"/>
    </location>
</feature>
<dbReference type="RefSeq" id="WP_199603506.1">
    <property type="nucleotide sequence ID" value="NZ_JAEHJZ010000066.1"/>
</dbReference>
<dbReference type="InterPro" id="IPR015659">
    <property type="entry name" value="Proline_oxidase"/>
</dbReference>
<keyword evidence="4" id="KW-1185">Reference proteome</keyword>
<dbReference type="GO" id="GO:0071949">
    <property type="term" value="F:FAD binding"/>
    <property type="evidence" value="ECO:0007669"/>
    <property type="project" value="TreeGrafter"/>
</dbReference>
<dbReference type="GO" id="GO:0010133">
    <property type="term" value="P:L-proline catabolic process to L-glutamate"/>
    <property type="evidence" value="ECO:0007669"/>
    <property type="project" value="TreeGrafter"/>
</dbReference>
<evidence type="ECO:0000259" key="2">
    <source>
        <dbReference type="Pfam" id="PF01619"/>
    </source>
</evidence>
<accession>A0A934NJ71</accession>
<dbReference type="AlphaFoldDB" id="A0A934NJ71"/>
<evidence type="ECO:0000256" key="1">
    <source>
        <dbReference type="ARBA" id="ARBA00023002"/>
    </source>
</evidence>
<proteinExistence type="predicted"/>
<protein>
    <submittedName>
        <fullName evidence="3">Proline dehydrogenase family protein</fullName>
    </submittedName>
</protein>
<name>A0A934NJ71_9FLAO</name>
<evidence type="ECO:0000313" key="3">
    <source>
        <dbReference type="EMBL" id="MBJ7883006.1"/>
    </source>
</evidence>
<reference evidence="3 4" key="1">
    <citation type="submission" date="2020-09" db="EMBL/GenBank/DDBJ databases">
        <title>Draft genome of Gelidibacter salicanalis PAMC21136.</title>
        <authorList>
            <person name="Park H."/>
        </authorList>
    </citation>
    <scope>NUCLEOTIDE SEQUENCE [LARGE SCALE GENOMIC DNA]</scope>
    <source>
        <strain evidence="3 4">PAMC21136</strain>
    </source>
</reference>
<dbReference type="InterPro" id="IPR002872">
    <property type="entry name" value="Proline_DH_dom"/>
</dbReference>
<dbReference type="Pfam" id="PF01619">
    <property type="entry name" value="Pro_dh"/>
    <property type="match status" value="1"/>
</dbReference>
<sequence length="395" mass="45830">MKEVINLDDTQIAFFNKSNKQLQKTKILFSVINNALLVKFSKPITSFLFRVYFPIEPILKSTVFDQFCGGETIEECKSTIDNLFVAGGVHSILDYSIEGKKDELFFENTVQAMLKICDYAKHSPAIPFLVFKPTGLGRSEIYEKVSLSITLNENEQKEWSRIIERFDFICGSAAETDNLKIMIDAEESWLQEAVDQIVEKIMIKHNRHRTVVFTTLQMYRWDRITYLEHLLDLGAQYGIQIGIKFVRGAYMEKERERAESKNYKSPICPDKSSTDLNFNHAVSYSLNHLEVFELFIGSHNEISCQILMNEMRRKQIRNNDDRIWFGQLYGMSDHISFNLAVNGYNTSKYVPFGEIREVIPYLLRRAEENTSIGNQTSRELSLINKEIKRRRLSGS</sequence>
<dbReference type="EMBL" id="JAEHJZ010000066">
    <property type="protein sequence ID" value="MBJ7883006.1"/>
    <property type="molecule type" value="Genomic_DNA"/>
</dbReference>
<dbReference type="Gene3D" id="3.20.20.220">
    <property type="match status" value="1"/>
</dbReference>
<dbReference type="PANTHER" id="PTHR13914:SF0">
    <property type="entry name" value="PROLINE DEHYDROGENASE 1, MITOCHONDRIAL"/>
    <property type="match status" value="1"/>
</dbReference>
<dbReference type="SUPFAM" id="SSF51730">
    <property type="entry name" value="FAD-linked oxidoreductase"/>
    <property type="match status" value="1"/>
</dbReference>
<gene>
    <name evidence="3" type="ORF">JEM65_20425</name>
</gene>
<dbReference type="PANTHER" id="PTHR13914">
    <property type="entry name" value="PROLINE OXIDASE"/>
    <property type="match status" value="1"/>
</dbReference>